<dbReference type="PROSITE" id="PS51007">
    <property type="entry name" value="CYTC"/>
    <property type="match status" value="2"/>
</dbReference>
<feature type="binding site" description="covalent" evidence="8">
    <location>
        <position position="143"/>
    </location>
    <ligand>
        <name>heme c</name>
        <dbReference type="ChEBI" id="CHEBI:61717"/>
        <label>2</label>
    </ligand>
</feature>
<dbReference type="AlphaFoldDB" id="A0A0N0LV10"/>
<feature type="binding site" description="axial binding residue" evidence="9">
    <location>
        <position position="187"/>
    </location>
    <ligand>
        <name>heme c</name>
        <dbReference type="ChEBI" id="CHEBI:61717"/>
        <label>2</label>
    </ligand>
    <ligandPart>
        <name>Fe</name>
        <dbReference type="ChEBI" id="CHEBI:18248"/>
    </ligandPart>
</feature>
<dbReference type="PATRIC" id="fig|187330.3.peg.2369"/>
<evidence type="ECO:0000256" key="8">
    <source>
        <dbReference type="PIRSR" id="PIRSR000005-1"/>
    </source>
</evidence>
<evidence type="ECO:0000256" key="7">
    <source>
        <dbReference type="ARBA" id="ARBA00023004"/>
    </source>
</evidence>
<dbReference type="InterPro" id="IPR036909">
    <property type="entry name" value="Cyt_c-like_dom_sf"/>
</dbReference>
<evidence type="ECO:0000256" key="4">
    <source>
        <dbReference type="ARBA" id="ARBA00022723"/>
    </source>
</evidence>
<dbReference type="SUPFAM" id="SSF46626">
    <property type="entry name" value="Cytochrome c"/>
    <property type="match status" value="2"/>
</dbReference>
<feature type="chain" id="PRO_5005855090" evidence="10">
    <location>
        <begin position="23"/>
        <end position="210"/>
    </location>
</feature>
<keyword evidence="5" id="KW-0574">Periplasm</keyword>
<evidence type="ECO:0000259" key="11">
    <source>
        <dbReference type="PROSITE" id="PS51007"/>
    </source>
</evidence>
<evidence type="ECO:0000256" key="9">
    <source>
        <dbReference type="PIRSR" id="PIRSR000005-2"/>
    </source>
</evidence>
<dbReference type="GO" id="GO:0020037">
    <property type="term" value="F:heme binding"/>
    <property type="evidence" value="ECO:0007669"/>
    <property type="project" value="InterPro"/>
</dbReference>
<dbReference type="PANTHER" id="PTHR33751:SF9">
    <property type="entry name" value="CYTOCHROME C4"/>
    <property type="match status" value="1"/>
</dbReference>
<evidence type="ECO:0000313" key="13">
    <source>
        <dbReference type="Proteomes" id="UP000037848"/>
    </source>
</evidence>
<keyword evidence="10" id="KW-0732">Signal</keyword>
<dbReference type="Pfam" id="PF00034">
    <property type="entry name" value="Cytochrom_C"/>
    <property type="match status" value="2"/>
</dbReference>
<feature type="binding site" description="covalent" evidence="8">
    <location>
        <position position="40"/>
    </location>
    <ligand>
        <name>heme c</name>
        <dbReference type="ChEBI" id="CHEBI:61717"/>
        <label>1</label>
    </ligand>
</feature>
<keyword evidence="3 8" id="KW-0349">Heme</keyword>
<evidence type="ECO:0000256" key="3">
    <source>
        <dbReference type="ARBA" id="ARBA00022617"/>
    </source>
</evidence>
<dbReference type="PANTHER" id="PTHR33751">
    <property type="entry name" value="CBB3-TYPE CYTOCHROME C OXIDASE SUBUNIT FIXP"/>
    <property type="match status" value="1"/>
</dbReference>
<dbReference type="RefSeq" id="WP_054204906.1">
    <property type="nucleotide sequence ID" value="NZ_LHPH01000028.1"/>
</dbReference>
<organism evidence="12 13">
    <name type="scientific">Pseudoalteromonas porphyrae</name>
    <dbReference type="NCBI Taxonomy" id="187330"/>
    <lineage>
        <taxon>Bacteria</taxon>
        <taxon>Pseudomonadati</taxon>
        <taxon>Pseudomonadota</taxon>
        <taxon>Gammaproteobacteria</taxon>
        <taxon>Alteromonadales</taxon>
        <taxon>Pseudoalteromonadaceae</taxon>
        <taxon>Pseudoalteromonas</taxon>
    </lineage>
</organism>
<gene>
    <name evidence="12" type="ORF">ADS77_18590</name>
</gene>
<evidence type="ECO:0000256" key="2">
    <source>
        <dbReference type="ARBA" id="ARBA00022448"/>
    </source>
</evidence>
<keyword evidence="2" id="KW-0813">Transport</keyword>
<feature type="binding site" description="covalent" evidence="8">
    <location>
        <position position="37"/>
    </location>
    <ligand>
        <name>heme c</name>
        <dbReference type="ChEBI" id="CHEBI:61717"/>
        <label>1</label>
    </ligand>
</feature>
<dbReference type="STRING" id="187330.AMS58_10100"/>
<sequence>MKKIALSLTILLGALSASNATAFDGDVNAGKEKSATCAACHGPDGNAPINIYPKIAGQHADYIYKQLTEFKLGMTSGGKSGRMDPVMSAMAMPLSDQDMKDLSAYFSSLNMSEGETPKDVVEVGAMLFKAGDAERGIPSCASCHGPRGNGSSLAKFPKISFQHPEYIKAQLEKFRDGSRENDLNGMMKDIAQKLTDKDIEVLSKYLGGLH</sequence>
<feature type="binding site" description="axial binding residue" evidence="9">
    <location>
        <position position="144"/>
    </location>
    <ligand>
        <name>heme c</name>
        <dbReference type="ChEBI" id="CHEBI:61717"/>
        <label>2</label>
    </ligand>
    <ligandPart>
        <name>Fe</name>
        <dbReference type="ChEBI" id="CHEBI:18248"/>
    </ligandPart>
</feature>
<dbReference type="Proteomes" id="UP000037848">
    <property type="component" value="Unassembled WGS sequence"/>
</dbReference>
<feature type="binding site" description="axial binding residue" evidence="9">
    <location>
        <position position="87"/>
    </location>
    <ligand>
        <name>heme c</name>
        <dbReference type="ChEBI" id="CHEBI:61717"/>
        <label>1</label>
    </ligand>
    <ligandPart>
        <name>Fe</name>
        <dbReference type="ChEBI" id="CHEBI:18248"/>
    </ligandPart>
</feature>
<dbReference type="Gene3D" id="1.10.760.10">
    <property type="entry name" value="Cytochrome c-like domain"/>
    <property type="match status" value="2"/>
</dbReference>
<feature type="signal peptide" evidence="10">
    <location>
        <begin position="1"/>
        <end position="22"/>
    </location>
</feature>
<feature type="domain" description="Cytochrome c" evidence="11">
    <location>
        <begin position="25"/>
        <end position="110"/>
    </location>
</feature>
<dbReference type="EMBL" id="LHPH01000028">
    <property type="protein sequence ID" value="KPH57711.1"/>
    <property type="molecule type" value="Genomic_DNA"/>
</dbReference>
<dbReference type="GO" id="GO:0042597">
    <property type="term" value="C:periplasmic space"/>
    <property type="evidence" value="ECO:0007669"/>
    <property type="project" value="UniProtKB-SubCell"/>
</dbReference>
<dbReference type="GO" id="GO:0005506">
    <property type="term" value="F:iron ion binding"/>
    <property type="evidence" value="ECO:0007669"/>
    <property type="project" value="InterPro"/>
</dbReference>
<dbReference type="OrthoDB" id="9773456at2"/>
<feature type="binding site" description="covalent" evidence="8">
    <location>
        <position position="140"/>
    </location>
    <ligand>
        <name>heme c</name>
        <dbReference type="ChEBI" id="CHEBI:61717"/>
        <label>2</label>
    </ligand>
</feature>
<protein>
    <submittedName>
        <fullName evidence="12">Cytochrome C</fullName>
    </submittedName>
</protein>
<feature type="binding site" description="axial binding residue" evidence="9">
    <location>
        <position position="41"/>
    </location>
    <ligand>
        <name>heme c</name>
        <dbReference type="ChEBI" id="CHEBI:61717"/>
        <label>1</label>
    </ligand>
    <ligandPart>
        <name>Fe</name>
        <dbReference type="ChEBI" id="CHEBI:18248"/>
    </ligandPart>
</feature>
<comment type="subcellular location">
    <subcellularLocation>
        <location evidence="1">Periplasm</location>
    </subcellularLocation>
</comment>
<comment type="PTM">
    <text evidence="8">Binds 2 heme c groups covalently per subunit.</text>
</comment>
<keyword evidence="6" id="KW-0249">Electron transport</keyword>
<name>A0A0N0LV10_9GAMM</name>
<evidence type="ECO:0000313" key="12">
    <source>
        <dbReference type="EMBL" id="KPH57711.1"/>
    </source>
</evidence>
<reference evidence="12 13" key="1">
    <citation type="submission" date="2015-08" db="EMBL/GenBank/DDBJ databases">
        <title>Draft Genome Sequence of Pseudoalteromonas porphyrae UCD-SED14.</title>
        <authorList>
            <person name="Coil D.A."/>
            <person name="Jospin G."/>
            <person name="Lee R.D."/>
            <person name="Eisen J.A."/>
        </authorList>
    </citation>
    <scope>NUCLEOTIDE SEQUENCE [LARGE SCALE GENOMIC DNA]</scope>
    <source>
        <strain evidence="12 13">UCD-SED14</strain>
    </source>
</reference>
<comment type="caution">
    <text evidence="12">The sequence shown here is derived from an EMBL/GenBank/DDBJ whole genome shotgun (WGS) entry which is preliminary data.</text>
</comment>
<keyword evidence="7 9" id="KW-0408">Iron</keyword>
<dbReference type="PIRSF" id="PIRSF000005">
    <property type="entry name" value="Cytochrome_c4"/>
    <property type="match status" value="1"/>
</dbReference>
<keyword evidence="13" id="KW-1185">Reference proteome</keyword>
<accession>A0A0N0LV10</accession>
<dbReference type="InterPro" id="IPR050597">
    <property type="entry name" value="Cytochrome_c_Oxidase_Subunit"/>
</dbReference>
<evidence type="ECO:0000256" key="1">
    <source>
        <dbReference type="ARBA" id="ARBA00004418"/>
    </source>
</evidence>
<proteinExistence type="predicted"/>
<keyword evidence="4 9" id="KW-0479">Metal-binding</keyword>
<evidence type="ECO:0000256" key="10">
    <source>
        <dbReference type="SAM" id="SignalP"/>
    </source>
</evidence>
<dbReference type="InterPro" id="IPR024167">
    <property type="entry name" value="Cytochrome_c4-like"/>
</dbReference>
<evidence type="ECO:0000256" key="5">
    <source>
        <dbReference type="ARBA" id="ARBA00022764"/>
    </source>
</evidence>
<evidence type="ECO:0000256" key="6">
    <source>
        <dbReference type="ARBA" id="ARBA00022982"/>
    </source>
</evidence>
<feature type="domain" description="Cytochrome c" evidence="11">
    <location>
        <begin position="119"/>
        <end position="210"/>
    </location>
</feature>
<dbReference type="InterPro" id="IPR009056">
    <property type="entry name" value="Cyt_c-like_dom"/>
</dbReference>
<dbReference type="GO" id="GO:0009055">
    <property type="term" value="F:electron transfer activity"/>
    <property type="evidence" value="ECO:0007669"/>
    <property type="project" value="InterPro"/>
</dbReference>